<name>W8T1R0_PEPAC</name>
<keyword evidence="8" id="KW-0966">Cell projection</keyword>
<organism evidence="8 9">
    <name type="scientific">Peptoclostridium acidaminophilum DSM 3953</name>
    <dbReference type="NCBI Taxonomy" id="1286171"/>
    <lineage>
        <taxon>Bacteria</taxon>
        <taxon>Bacillati</taxon>
        <taxon>Bacillota</taxon>
        <taxon>Clostridia</taxon>
        <taxon>Peptostreptococcales</taxon>
        <taxon>Peptoclostridiaceae</taxon>
        <taxon>Peptoclostridium</taxon>
    </lineage>
</organism>
<dbReference type="PANTHER" id="PTHR30288">
    <property type="entry name" value="FLAGELLAR CAP/ASSEMBLY PROTEIN FLID"/>
    <property type="match status" value="1"/>
</dbReference>
<dbReference type="STRING" id="1286171.EAL2_c03460"/>
<evidence type="ECO:0000256" key="2">
    <source>
        <dbReference type="ARBA" id="ARBA00011255"/>
    </source>
</evidence>
<dbReference type="InterPro" id="IPR003481">
    <property type="entry name" value="FliD_N"/>
</dbReference>
<comment type="subcellular location">
    <subcellularLocation>
        <location evidence="5">Secreted</location>
    </subcellularLocation>
    <subcellularLocation>
        <location evidence="5">Bacterial flagellum</location>
    </subcellularLocation>
</comment>
<dbReference type="GO" id="GO:0009421">
    <property type="term" value="C:bacterial-type flagellum filament cap"/>
    <property type="evidence" value="ECO:0007669"/>
    <property type="project" value="InterPro"/>
</dbReference>
<dbReference type="HOGENOM" id="CLU_015182_0_2_9"/>
<dbReference type="Proteomes" id="UP000019591">
    <property type="component" value="Chromosome"/>
</dbReference>
<dbReference type="AlphaFoldDB" id="W8T1R0"/>
<dbReference type="GO" id="GO:0009424">
    <property type="term" value="C:bacterial-type flagellum hook"/>
    <property type="evidence" value="ECO:0007669"/>
    <property type="project" value="UniProtKB-UniRule"/>
</dbReference>
<dbReference type="KEGG" id="eac:EAL2_c03460"/>
<dbReference type="GO" id="GO:0007155">
    <property type="term" value="P:cell adhesion"/>
    <property type="evidence" value="ECO:0007669"/>
    <property type="project" value="InterPro"/>
</dbReference>
<protein>
    <recommendedName>
        <fullName evidence="5">Flagellar hook-associated protein 2</fullName>
        <shortName evidence="5">HAP2</shortName>
    </recommendedName>
    <alternativeName>
        <fullName evidence="5">Flagellar cap protein</fullName>
    </alternativeName>
</protein>
<proteinExistence type="inferred from homology"/>
<keyword evidence="4 5" id="KW-0975">Bacterial flagellum</keyword>
<comment type="similarity">
    <text evidence="1 5">Belongs to the FliD family.</text>
</comment>
<comment type="function">
    <text evidence="5">Required for morphogenesis and for the elongation of the flagellar filament by facilitating polymerization of the flagellin monomers at the tip of growing filament. Forms a capping structure, which prevents flagellin subunits (transported through the central channel of the flagellum) from leaking out without polymerization at the distal end.</text>
</comment>
<evidence type="ECO:0000256" key="4">
    <source>
        <dbReference type="ARBA" id="ARBA00023143"/>
    </source>
</evidence>
<evidence type="ECO:0000256" key="5">
    <source>
        <dbReference type="RuleBase" id="RU362066"/>
    </source>
</evidence>
<keyword evidence="8" id="KW-0969">Cilium</keyword>
<dbReference type="PANTHER" id="PTHR30288:SF0">
    <property type="entry name" value="FLAGELLAR HOOK-ASSOCIATED PROTEIN 2"/>
    <property type="match status" value="1"/>
</dbReference>
<evidence type="ECO:0000256" key="1">
    <source>
        <dbReference type="ARBA" id="ARBA00009764"/>
    </source>
</evidence>
<reference evidence="8 9" key="1">
    <citation type="journal article" date="2014" name="Genome Announc.">
        <title>Complete Genome Sequence of Amino Acid-Utilizing Eubacterium acidaminophilum al-2 (DSM 3953).</title>
        <authorList>
            <person name="Poehlein A."/>
            <person name="Andreesen J.R."/>
            <person name="Daniel R."/>
        </authorList>
    </citation>
    <scope>NUCLEOTIDE SEQUENCE [LARGE SCALE GENOMIC DNA]</scope>
    <source>
        <strain evidence="8 9">DSM 3953</strain>
    </source>
</reference>
<gene>
    <name evidence="8" type="primary">fliD</name>
    <name evidence="8" type="ORF">EAL2_c03460</name>
</gene>
<dbReference type="eggNOG" id="COG1345">
    <property type="taxonomic scope" value="Bacteria"/>
</dbReference>
<dbReference type="GO" id="GO:0005576">
    <property type="term" value="C:extracellular region"/>
    <property type="evidence" value="ECO:0007669"/>
    <property type="project" value="UniProtKB-SubCell"/>
</dbReference>
<evidence type="ECO:0000313" key="8">
    <source>
        <dbReference type="EMBL" id="AHM55649.1"/>
    </source>
</evidence>
<evidence type="ECO:0000259" key="6">
    <source>
        <dbReference type="Pfam" id="PF02465"/>
    </source>
</evidence>
<dbReference type="InterPro" id="IPR010809">
    <property type="entry name" value="FliD_C"/>
</dbReference>
<keyword evidence="9" id="KW-1185">Reference proteome</keyword>
<dbReference type="GO" id="GO:0071973">
    <property type="term" value="P:bacterial-type flagellum-dependent cell motility"/>
    <property type="evidence" value="ECO:0007669"/>
    <property type="project" value="TreeGrafter"/>
</dbReference>
<dbReference type="PATRIC" id="fig|1286171.3.peg.286"/>
<dbReference type="EMBL" id="CP007452">
    <property type="protein sequence ID" value="AHM55649.1"/>
    <property type="molecule type" value="Genomic_DNA"/>
</dbReference>
<evidence type="ECO:0000313" key="9">
    <source>
        <dbReference type="Proteomes" id="UP000019591"/>
    </source>
</evidence>
<dbReference type="Pfam" id="PF02465">
    <property type="entry name" value="FliD_N"/>
    <property type="match status" value="1"/>
</dbReference>
<evidence type="ECO:0000256" key="3">
    <source>
        <dbReference type="ARBA" id="ARBA00023054"/>
    </source>
</evidence>
<dbReference type="OrthoDB" id="9776025at2"/>
<sequence>MSTIRFGGIASGLDTESMVKELMKAERAKVDKLQQNKQTKTWVQEAYNDMNKSFANFILDSKKALGLTSTTSTGSTFTTSYSSLTWVKSASSSNESTFTATATTSAVSGTHNIEVKQLATGVNKASIKDIVARNVELGGALTDVTSTTELSELGIADGTLTFDGAAEAISYVSTDTIATLVGKINALKDADGNALGIKATFDETSNRLFLSTTAMGSNAQIKITDDGGGLFTGPASKFATDLDLNSELYVGQDAEINFDGAEGIKYSSNQFTINGITIDLKAAQPGVTNTIKVDTNIDGIIEKVKAFVDSYNTLVDSVNTKLGEKKYRDYQPLTDEQKEAMDEDTRKLWEEKAKSGLLRNDSTLQRTLQTIRSSLYEKVEGVSGAFSSMFEIGITTGSYTDKGKLEIDETKLREKIMQDPDGVMELLFKTSSSSDEETKKSETGIVNRIYDNMVEGMKDVIDKAGAGDNATLYRKVQSNIMIEFVVKGSKSLIDEDLLSIAKRIDTENDRLSNVEDRYWKRFTALEKAMQQMNSQSTWLSQQLGGGQ</sequence>
<dbReference type="InterPro" id="IPR040026">
    <property type="entry name" value="FliD"/>
</dbReference>
<feature type="domain" description="Flagellar hook-associated protein 2 N-terminal" evidence="6">
    <location>
        <begin position="11"/>
        <end position="120"/>
    </location>
</feature>
<dbReference type="Pfam" id="PF07195">
    <property type="entry name" value="FliD_C"/>
    <property type="match status" value="1"/>
</dbReference>
<accession>W8T1R0</accession>
<evidence type="ECO:0000259" key="7">
    <source>
        <dbReference type="Pfam" id="PF07195"/>
    </source>
</evidence>
<keyword evidence="3" id="KW-0175">Coiled coil</keyword>
<keyword evidence="8" id="KW-0282">Flagellum</keyword>
<keyword evidence="5" id="KW-0964">Secreted</keyword>
<feature type="domain" description="Flagellar hook-associated protein 2 C-terminal" evidence="7">
    <location>
        <begin position="251"/>
        <end position="534"/>
    </location>
</feature>
<comment type="subunit">
    <text evidence="2 5">Homopentamer.</text>
</comment>
<dbReference type="RefSeq" id="WP_025434687.1">
    <property type="nucleotide sequence ID" value="NZ_CP007452.1"/>
</dbReference>